<dbReference type="HOGENOM" id="CLU_2041183_0_0_1"/>
<proteinExistence type="predicted"/>
<dbReference type="GO" id="GO:0005737">
    <property type="term" value="C:cytoplasm"/>
    <property type="evidence" value="ECO:0000318"/>
    <property type="project" value="GO_Central"/>
</dbReference>
<dbReference type="PANTHER" id="PTHR48027">
    <property type="entry name" value="HETEROGENEOUS NUCLEAR RIBONUCLEOPROTEIN 87F-RELATED"/>
    <property type="match status" value="1"/>
</dbReference>
<dbReference type="PROSITE" id="PS50102">
    <property type="entry name" value="RRM"/>
    <property type="match status" value="1"/>
</dbReference>
<sequence>MPEIVSLPKCLCKCRNNSSPISSDDSPSTRVFIKGLSLSTTEGYLTNAFSQFGKVDRVKVVTDRASKQSLGFAYIWFTCEEDAKLAVKKMDGKFFDGRFVHVTMAWPETLSNKRKATPYRF</sequence>
<dbReference type="Proteomes" id="UP000017836">
    <property type="component" value="Unassembled WGS sequence"/>
</dbReference>
<evidence type="ECO:0000256" key="2">
    <source>
        <dbReference type="PROSITE-ProRule" id="PRU00176"/>
    </source>
</evidence>
<dbReference type="Pfam" id="PF00076">
    <property type="entry name" value="RRM_1"/>
    <property type="match status" value="1"/>
</dbReference>
<dbReference type="OMA" id="IWFTCEE"/>
<name>W1PW65_AMBTC</name>
<gene>
    <name evidence="4" type="ORF">AMTR_s00025p00095750</name>
</gene>
<accession>W1PW65</accession>
<dbReference type="InterPro" id="IPR000504">
    <property type="entry name" value="RRM_dom"/>
</dbReference>
<dbReference type="Gene3D" id="3.30.70.330">
    <property type="match status" value="1"/>
</dbReference>
<dbReference type="STRING" id="13333.W1PW65"/>
<protein>
    <recommendedName>
        <fullName evidence="3">RRM domain-containing protein</fullName>
    </recommendedName>
</protein>
<evidence type="ECO:0000313" key="4">
    <source>
        <dbReference type="EMBL" id="ERN12363.1"/>
    </source>
</evidence>
<dbReference type="SUPFAM" id="SSF54928">
    <property type="entry name" value="RNA-binding domain, RBD"/>
    <property type="match status" value="1"/>
</dbReference>
<dbReference type="SMART" id="SM00360">
    <property type="entry name" value="RRM"/>
    <property type="match status" value="1"/>
</dbReference>
<dbReference type="AlphaFoldDB" id="W1PW65"/>
<reference evidence="5" key="1">
    <citation type="journal article" date="2013" name="Science">
        <title>The Amborella genome and the evolution of flowering plants.</title>
        <authorList>
            <consortium name="Amborella Genome Project"/>
        </authorList>
    </citation>
    <scope>NUCLEOTIDE SEQUENCE [LARGE SCALE GENOMIC DNA]</scope>
</reference>
<evidence type="ECO:0000313" key="5">
    <source>
        <dbReference type="Proteomes" id="UP000017836"/>
    </source>
</evidence>
<keyword evidence="1 2" id="KW-0694">RNA-binding</keyword>
<dbReference type="InterPro" id="IPR012677">
    <property type="entry name" value="Nucleotide-bd_a/b_plait_sf"/>
</dbReference>
<evidence type="ECO:0000259" key="3">
    <source>
        <dbReference type="PROSITE" id="PS50102"/>
    </source>
</evidence>
<evidence type="ECO:0000256" key="1">
    <source>
        <dbReference type="ARBA" id="ARBA00022884"/>
    </source>
</evidence>
<organism evidence="4 5">
    <name type="scientific">Amborella trichopoda</name>
    <dbReference type="NCBI Taxonomy" id="13333"/>
    <lineage>
        <taxon>Eukaryota</taxon>
        <taxon>Viridiplantae</taxon>
        <taxon>Streptophyta</taxon>
        <taxon>Embryophyta</taxon>
        <taxon>Tracheophyta</taxon>
        <taxon>Spermatophyta</taxon>
        <taxon>Magnoliopsida</taxon>
        <taxon>Amborellales</taxon>
        <taxon>Amborellaceae</taxon>
        <taxon>Amborella</taxon>
    </lineage>
</organism>
<feature type="domain" description="RRM" evidence="3">
    <location>
        <begin position="29"/>
        <end position="107"/>
    </location>
</feature>
<dbReference type="InterPro" id="IPR035979">
    <property type="entry name" value="RBD_domain_sf"/>
</dbReference>
<dbReference type="GO" id="GO:0003729">
    <property type="term" value="F:mRNA binding"/>
    <property type="evidence" value="ECO:0000318"/>
    <property type="project" value="GO_Central"/>
</dbReference>
<dbReference type="Gramene" id="ERN12363">
    <property type="protein sequence ID" value="ERN12363"/>
    <property type="gene ID" value="AMTR_s00025p00095750"/>
</dbReference>
<dbReference type="InterPro" id="IPR052462">
    <property type="entry name" value="SLIRP/GR-RBP-like"/>
</dbReference>
<dbReference type="EMBL" id="KI392614">
    <property type="protein sequence ID" value="ERN12363.1"/>
    <property type="molecule type" value="Genomic_DNA"/>
</dbReference>
<keyword evidence="5" id="KW-1185">Reference proteome</keyword>
<dbReference type="eggNOG" id="KOG0118">
    <property type="taxonomic scope" value="Eukaryota"/>
</dbReference>